<gene>
    <name evidence="3" type="ORF">F2Q69_00020098</name>
</gene>
<keyword evidence="1" id="KW-0547">Nucleotide-binding</keyword>
<evidence type="ECO:0000256" key="1">
    <source>
        <dbReference type="ARBA" id="ARBA00022741"/>
    </source>
</evidence>
<accession>A0A8S9QAF2</accession>
<dbReference type="GO" id="GO:0005524">
    <property type="term" value="F:ATP binding"/>
    <property type="evidence" value="ECO:0007669"/>
    <property type="project" value="UniProtKB-KW"/>
</dbReference>
<reference evidence="3" key="1">
    <citation type="submission" date="2019-12" db="EMBL/GenBank/DDBJ databases">
        <title>Genome sequencing and annotation of Brassica cretica.</title>
        <authorList>
            <person name="Studholme D.J."/>
            <person name="Sarris P."/>
        </authorList>
    </citation>
    <scope>NUCLEOTIDE SEQUENCE</scope>
    <source>
        <strain evidence="3">PFS-109/04</strain>
        <tissue evidence="3">Leaf</tissue>
    </source>
</reference>
<organism evidence="3 4">
    <name type="scientific">Brassica cretica</name>
    <name type="common">Mustard</name>
    <dbReference type="NCBI Taxonomy" id="69181"/>
    <lineage>
        <taxon>Eukaryota</taxon>
        <taxon>Viridiplantae</taxon>
        <taxon>Streptophyta</taxon>
        <taxon>Embryophyta</taxon>
        <taxon>Tracheophyta</taxon>
        <taxon>Spermatophyta</taxon>
        <taxon>Magnoliopsida</taxon>
        <taxon>eudicotyledons</taxon>
        <taxon>Gunneridae</taxon>
        <taxon>Pentapetalae</taxon>
        <taxon>rosids</taxon>
        <taxon>malvids</taxon>
        <taxon>Brassicales</taxon>
        <taxon>Brassicaceae</taxon>
        <taxon>Brassiceae</taxon>
        <taxon>Brassica</taxon>
    </lineage>
</organism>
<dbReference type="GO" id="GO:0004066">
    <property type="term" value="F:asparagine synthase (glutamine-hydrolyzing) activity"/>
    <property type="evidence" value="ECO:0007669"/>
    <property type="project" value="TreeGrafter"/>
</dbReference>
<evidence type="ECO:0008006" key="5">
    <source>
        <dbReference type="Google" id="ProtNLM"/>
    </source>
</evidence>
<keyword evidence="2" id="KW-0067">ATP-binding</keyword>
<evidence type="ECO:0000313" key="3">
    <source>
        <dbReference type="EMBL" id="KAF3539127.1"/>
    </source>
</evidence>
<comment type="caution">
    <text evidence="3">The sequence shown here is derived from an EMBL/GenBank/DDBJ whole genome shotgun (WGS) entry which is preliminary data.</text>
</comment>
<proteinExistence type="predicted"/>
<dbReference type="GO" id="GO:0006529">
    <property type="term" value="P:asparagine biosynthetic process"/>
    <property type="evidence" value="ECO:0007669"/>
    <property type="project" value="TreeGrafter"/>
</dbReference>
<evidence type="ECO:0000313" key="4">
    <source>
        <dbReference type="Proteomes" id="UP000712600"/>
    </source>
</evidence>
<dbReference type="PANTHER" id="PTHR11772">
    <property type="entry name" value="ASPARAGINE SYNTHETASE"/>
    <property type="match status" value="1"/>
</dbReference>
<dbReference type="Proteomes" id="UP000712600">
    <property type="component" value="Unassembled WGS sequence"/>
</dbReference>
<dbReference type="EMBL" id="QGKX02001290">
    <property type="protein sequence ID" value="KAF3539127.1"/>
    <property type="molecule type" value="Genomic_DNA"/>
</dbReference>
<protein>
    <recommendedName>
        <fullName evidence="5">Asparagine synthetase domain-containing protein</fullName>
    </recommendedName>
</protein>
<dbReference type="PANTHER" id="PTHR11772:SF38">
    <property type="entry name" value="ASPARAGINE SYNTHETASE [GLUTAMINE-HYDROLYZING] 3"/>
    <property type="match status" value="1"/>
</dbReference>
<dbReference type="GO" id="GO:0005829">
    <property type="term" value="C:cytosol"/>
    <property type="evidence" value="ECO:0007669"/>
    <property type="project" value="TreeGrafter"/>
</dbReference>
<evidence type="ECO:0000256" key="2">
    <source>
        <dbReference type="ARBA" id="ARBA00022840"/>
    </source>
</evidence>
<dbReference type="InterPro" id="IPR050795">
    <property type="entry name" value="Asn_Synthetase"/>
</dbReference>
<name>A0A8S9QAF2_BRACR</name>
<dbReference type="AlphaFoldDB" id="A0A8S9QAF2"/>
<sequence length="154" mass="16895">MVSSDGILLSLQFDESIQVLIFNGKKCSTYTGRRNSSVMELDSAGLMVSDAMMTITNFVFPDNMPLAKEAYYYRAIFEKLFPKSAARAIVPGGRSVACSTAKAVEWDAAWSRNLYLSGRAALGVHVAAYEEDKAEGTRPEKLQKLVEKTAEAIV</sequence>